<evidence type="ECO:0000256" key="10">
    <source>
        <dbReference type="ARBA" id="ARBA00049431"/>
    </source>
</evidence>
<evidence type="ECO:0000256" key="2">
    <source>
        <dbReference type="ARBA" id="ARBA00007502"/>
    </source>
</evidence>
<comment type="catalytic activity">
    <reaction evidence="11">
        <text>a 5-methyl-2'-deoxycytidine in DNA + 2-oxoglutarate + O2 = a 5-hydroxymethyl-2'-deoxycytidine in DNA + succinate + CO2</text>
        <dbReference type="Rhea" id="RHEA:52636"/>
        <dbReference type="Rhea" id="RHEA-COMP:11370"/>
        <dbReference type="Rhea" id="RHEA-COMP:13315"/>
        <dbReference type="ChEBI" id="CHEBI:15379"/>
        <dbReference type="ChEBI" id="CHEBI:16526"/>
        <dbReference type="ChEBI" id="CHEBI:16810"/>
        <dbReference type="ChEBI" id="CHEBI:30031"/>
        <dbReference type="ChEBI" id="CHEBI:85454"/>
        <dbReference type="ChEBI" id="CHEBI:136731"/>
        <dbReference type="EC" id="1.14.11.80"/>
    </reaction>
</comment>
<keyword evidence="8 11" id="KW-0408">Iron</keyword>
<evidence type="ECO:0000313" key="15">
    <source>
        <dbReference type="Proteomes" id="UP000030746"/>
    </source>
</evidence>
<keyword evidence="5 11" id="KW-0862">Zinc</keyword>
<dbReference type="GO" id="GO:0045944">
    <property type="term" value="P:positive regulation of transcription by RNA polymerase II"/>
    <property type="evidence" value="ECO:0007669"/>
    <property type="project" value="TreeGrafter"/>
</dbReference>
<dbReference type="PANTHER" id="PTHR23358">
    <property type="entry name" value="METHYLCYTOSINE DIOXYGENASE TET"/>
    <property type="match status" value="1"/>
</dbReference>
<dbReference type="GO" id="GO:0005634">
    <property type="term" value="C:nucleus"/>
    <property type="evidence" value="ECO:0007669"/>
    <property type="project" value="UniProtKB-UniRule"/>
</dbReference>
<dbReference type="EMBL" id="KB202619">
    <property type="protein sequence ID" value="ESO89126.1"/>
    <property type="molecule type" value="Genomic_DNA"/>
</dbReference>
<dbReference type="KEGG" id="lgi:LOTGIDRAFT_106626"/>
<evidence type="ECO:0000256" key="9">
    <source>
        <dbReference type="ARBA" id="ARBA00047840"/>
    </source>
</evidence>
<keyword evidence="3" id="KW-0158">Chromosome</keyword>
<dbReference type="InterPro" id="IPR024779">
    <property type="entry name" value="2OGFeDO_JBP1/TET_oxygenase_dom"/>
</dbReference>
<evidence type="ECO:0000259" key="13">
    <source>
        <dbReference type="SMART" id="SM01333"/>
    </source>
</evidence>
<evidence type="ECO:0000256" key="4">
    <source>
        <dbReference type="ARBA" id="ARBA00022723"/>
    </source>
</evidence>
<organism evidence="14 15">
    <name type="scientific">Lottia gigantea</name>
    <name type="common">Giant owl limpet</name>
    <dbReference type="NCBI Taxonomy" id="225164"/>
    <lineage>
        <taxon>Eukaryota</taxon>
        <taxon>Metazoa</taxon>
        <taxon>Spiralia</taxon>
        <taxon>Lophotrochozoa</taxon>
        <taxon>Mollusca</taxon>
        <taxon>Gastropoda</taxon>
        <taxon>Patellogastropoda</taxon>
        <taxon>Lottioidea</taxon>
        <taxon>Lottiidae</taxon>
        <taxon>Lottia</taxon>
    </lineage>
</organism>
<evidence type="ECO:0000256" key="6">
    <source>
        <dbReference type="ARBA" id="ARBA00022964"/>
    </source>
</evidence>
<accession>V4A765</accession>
<keyword evidence="7 11" id="KW-0560">Oxidoreductase</keyword>
<dbReference type="CTD" id="20230131"/>
<dbReference type="RefSeq" id="XP_009060167.1">
    <property type="nucleotide sequence ID" value="XM_009061919.1"/>
</dbReference>
<comment type="function">
    <text evidence="11">Dioxygenase that catalyzes the conversion of the modified genomic base 5-methylcytosine (5mC) into 5-hydroxymethylcytosine (5hmC) and plays a key role in epigenetic chromatin reprogramming during embryonic development.</text>
</comment>
<dbReference type="GO" id="GO:0070579">
    <property type="term" value="F:DNA 5-methylcytosine dioxygenase activity"/>
    <property type="evidence" value="ECO:0007669"/>
    <property type="project" value="UniProtKB-UniRule"/>
</dbReference>
<comment type="cofactor">
    <cofactor evidence="11">
        <name>Fe(2+)</name>
        <dbReference type="ChEBI" id="CHEBI:29033"/>
    </cofactor>
    <text evidence="11">Binds 1 Fe(2+) ion per subunit.</text>
</comment>
<comment type="catalytic activity">
    <reaction evidence="9 11">
        <text>a 5-formyl-2'-deoxycytidine in DNA + 2-oxoglutarate + O2 = a 5-carboxyl-2'-deoxycytidine in DNA + succinate + CO2 + H(+)</text>
        <dbReference type="Rhea" id="RHEA:53832"/>
        <dbReference type="Rhea" id="RHEA-COMP:13656"/>
        <dbReference type="Rhea" id="RHEA-COMP:13657"/>
        <dbReference type="ChEBI" id="CHEBI:15378"/>
        <dbReference type="ChEBI" id="CHEBI:15379"/>
        <dbReference type="ChEBI" id="CHEBI:16526"/>
        <dbReference type="ChEBI" id="CHEBI:16810"/>
        <dbReference type="ChEBI" id="CHEBI:30031"/>
        <dbReference type="ChEBI" id="CHEBI:137731"/>
        <dbReference type="ChEBI" id="CHEBI:137732"/>
        <dbReference type="EC" id="1.14.11.80"/>
    </reaction>
</comment>
<gene>
    <name evidence="14" type="ORF">LOTGIDRAFT_106626</name>
</gene>
<dbReference type="GO" id="GO:0008270">
    <property type="term" value="F:zinc ion binding"/>
    <property type="evidence" value="ECO:0007669"/>
    <property type="project" value="UniProtKB-UniRule"/>
</dbReference>
<dbReference type="GO" id="GO:0005694">
    <property type="term" value="C:chromosome"/>
    <property type="evidence" value="ECO:0007669"/>
    <property type="project" value="UniProtKB-SubCell"/>
</dbReference>
<dbReference type="GO" id="GO:0040029">
    <property type="term" value="P:epigenetic regulation of gene expression"/>
    <property type="evidence" value="ECO:0007669"/>
    <property type="project" value="InterPro"/>
</dbReference>
<dbReference type="GO" id="GO:0141166">
    <property type="term" value="P:chromosomal 5-methylcytosine DNA demethylation pathway"/>
    <property type="evidence" value="ECO:0007669"/>
    <property type="project" value="UniProtKB-UniRule"/>
</dbReference>
<dbReference type="Pfam" id="PF12851">
    <property type="entry name" value="Tet_JBP"/>
    <property type="match status" value="1"/>
</dbReference>
<evidence type="ECO:0000256" key="7">
    <source>
        <dbReference type="ARBA" id="ARBA00023002"/>
    </source>
</evidence>
<feature type="domain" description="Methylcytosine dioxygenase TET1-3 oxygenase" evidence="13">
    <location>
        <begin position="127"/>
        <end position="305"/>
    </location>
</feature>
<dbReference type="STRING" id="225164.V4A765"/>
<keyword evidence="4 11" id="KW-0479">Metal-binding</keyword>
<protein>
    <recommendedName>
        <fullName evidence="11">Methylcytosine dioxygenase TET</fullName>
        <ecNumber evidence="11">1.14.11.80</ecNumber>
    </recommendedName>
</protein>
<evidence type="ECO:0000256" key="1">
    <source>
        <dbReference type="ARBA" id="ARBA00004286"/>
    </source>
</evidence>
<evidence type="ECO:0000256" key="12">
    <source>
        <dbReference type="SAM" id="MobiDB-lite"/>
    </source>
</evidence>
<comment type="subcellular location">
    <subcellularLocation>
        <location evidence="1">Chromosome</location>
    </subcellularLocation>
</comment>
<comment type="catalytic activity">
    <reaction evidence="10 11">
        <text>a 5-hydroxymethyl-2'-deoxycytidine in DNA + 2-oxoglutarate + O2 = a 5-formyl-2'-deoxycytidine in DNA + succinate + CO2 + H2O</text>
        <dbReference type="Rhea" id="RHEA:53828"/>
        <dbReference type="Rhea" id="RHEA-COMP:13315"/>
        <dbReference type="Rhea" id="RHEA-COMP:13656"/>
        <dbReference type="ChEBI" id="CHEBI:15377"/>
        <dbReference type="ChEBI" id="CHEBI:15379"/>
        <dbReference type="ChEBI" id="CHEBI:16526"/>
        <dbReference type="ChEBI" id="CHEBI:16810"/>
        <dbReference type="ChEBI" id="CHEBI:30031"/>
        <dbReference type="ChEBI" id="CHEBI:136731"/>
        <dbReference type="ChEBI" id="CHEBI:137731"/>
        <dbReference type="EC" id="1.14.11.80"/>
    </reaction>
</comment>
<evidence type="ECO:0000256" key="3">
    <source>
        <dbReference type="ARBA" id="ARBA00022454"/>
    </source>
</evidence>
<reference evidence="14 15" key="1">
    <citation type="journal article" date="2013" name="Nature">
        <title>Insights into bilaterian evolution from three spiralian genomes.</title>
        <authorList>
            <person name="Simakov O."/>
            <person name="Marletaz F."/>
            <person name="Cho S.J."/>
            <person name="Edsinger-Gonzales E."/>
            <person name="Havlak P."/>
            <person name="Hellsten U."/>
            <person name="Kuo D.H."/>
            <person name="Larsson T."/>
            <person name="Lv J."/>
            <person name="Arendt D."/>
            <person name="Savage R."/>
            <person name="Osoegawa K."/>
            <person name="de Jong P."/>
            <person name="Grimwood J."/>
            <person name="Chapman J.A."/>
            <person name="Shapiro H."/>
            <person name="Aerts A."/>
            <person name="Otillar R.P."/>
            <person name="Terry A.Y."/>
            <person name="Boore J.L."/>
            <person name="Grigoriev I.V."/>
            <person name="Lindberg D.R."/>
            <person name="Seaver E.C."/>
            <person name="Weisblat D.A."/>
            <person name="Putnam N.H."/>
            <person name="Rokhsar D.S."/>
        </authorList>
    </citation>
    <scope>NUCLEOTIDE SEQUENCE [LARGE SCALE GENOMIC DNA]</scope>
</reference>
<dbReference type="InterPro" id="IPR046942">
    <property type="entry name" value="TET_oxygenase"/>
</dbReference>
<dbReference type="HOGENOM" id="CLU_055024_0_0_1"/>
<dbReference type="OrthoDB" id="8854879at2759"/>
<dbReference type="PANTHER" id="PTHR23358:SF6">
    <property type="entry name" value="METHYLCYTOSINE DIOXYGENASE TET"/>
    <property type="match status" value="1"/>
</dbReference>
<proteinExistence type="inferred from homology"/>
<keyword evidence="6 11" id="KW-0223">Dioxygenase</keyword>
<dbReference type="OMA" id="GSIMIEC"/>
<sequence length="415" mass="47133">MFCRTGAVGKALRIEKVQYSGKEGKSSQGCPIAKWIIRRSGLDEKFLCIVKRRKGHFCDKTYIVINLVAWEGVPADTADELYNHLTSSLTKNGFETERRCGTNEKKTCACQGIDLVKRGASFSFGCSWSMYFNGCKYARSREVRKFKLKDTSKEEELDSRLQSLASIVGPLYETMAPDAHRNQCELKGGKECRLGSTEKKPFSGVTACVDFCAHAHKDLHNMNNGSTVVTRMRSTPLTPKKKGRKANKDHQKSFHDPDVGGIAIALCHGSVLFEVAKRELHATTALKNPNRYQPTRISLVFYQHKNLNFPKHGAAEWEKKLEKLRIEKLEKGENKRKESFENEVIPPELRMKKKKKENDEEEVDFATTSAAQYRYMWEAPAVRSPALTTDSIITRWIDPQPMVTGPYQRWVLPSC</sequence>
<dbReference type="InterPro" id="IPR040175">
    <property type="entry name" value="TET1/2/3"/>
</dbReference>
<dbReference type="SMART" id="SM01333">
    <property type="entry name" value="Tet_JBP"/>
    <property type="match status" value="1"/>
</dbReference>
<evidence type="ECO:0000313" key="14">
    <source>
        <dbReference type="EMBL" id="ESO89126.1"/>
    </source>
</evidence>
<dbReference type="GeneID" id="20230131"/>
<evidence type="ECO:0000256" key="11">
    <source>
        <dbReference type="RuleBase" id="RU367064"/>
    </source>
</evidence>
<feature type="region of interest" description="Disordered" evidence="12">
    <location>
        <begin position="235"/>
        <end position="254"/>
    </location>
</feature>
<dbReference type="Proteomes" id="UP000030746">
    <property type="component" value="Unassembled WGS sequence"/>
</dbReference>
<dbReference type="EC" id="1.14.11.80" evidence="11"/>
<comment type="cofactor">
    <cofactor evidence="11">
        <name>Zn(2+)</name>
        <dbReference type="ChEBI" id="CHEBI:29105"/>
    </cofactor>
    <text evidence="11">The zinc ions have a structural role.</text>
</comment>
<comment type="similarity">
    <text evidence="2 11">Belongs to the TET family.</text>
</comment>
<dbReference type="AlphaFoldDB" id="V4A765"/>
<evidence type="ECO:0000256" key="5">
    <source>
        <dbReference type="ARBA" id="ARBA00022833"/>
    </source>
</evidence>
<evidence type="ECO:0000256" key="8">
    <source>
        <dbReference type="ARBA" id="ARBA00023004"/>
    </source>
</evidence>
<keyword evidence="15" id="KW-1185">Reference proteome</keyword>
<name>V4A765_LOTGI</name>